<sequence length="399" mass="46389">MENFDQIMPLNYSGSEVGGYLNAMDEEFYIHLTVQDKSSPKKVHLKGCERLYQVLKPVLNTLEQHLNQIDTIKDMLYEIQNALEQQIRLSGPSKFIDQHTEYNILFEQLQNCGWDKVNFISPDFHELHLKAIDESEREHILKIWIPDKFPNEGPKYDCDLPQEFQYRWLPDDTLLMMFTVFQETLAMYSQFWDIMDELDKNTWILEPEIPSRKDCRRQIALASGISLLIVVNPLIPTSVPVCHYLGPERVVEPVRAKFNKNIHLWSEFDSVLTNLKQVLELEFPSPSTSKKEEFCIECGICYSYLLGEAIPEMTCDNPKCNQSFHHACLYEYIRMLPDVRSSFNKLFAFMVYCLVMMNSQCIFIFLFSKSDLSSASFLILSLFSLSSFSNSEGKGSLFS</sequence>
<feature type="domain" description="FANCL UBC-like" evidence="4">
    <location>
        <begin position="102"/>
        <end position="188"/>
    </location>
</feature>
<name>A0AAV4UHF4_9ARAC</name>
<dbReference type="Gene3D" id="3.10.110.20">
    <property type="entry name" value="RWD domain-like"/>
    <property type="match status" value="1"/>
</dbReference>
<dbReference type="PANTHER" id="PTHR13206">
    <property type="entry name" value="UBIQUITIN LIGASE PROTEIN PHF9 FANCONI ANEMIA GROUP L PROTEIN"/>
    <property type="match status" value="1"/>
</dbReference>
<dbReference type="CDD" id="cd23831">
    <property type="entry name" value="DRWD-N_FANCL"/>
    <property type="match status" value="1"/>
</dbReference>
<feature type="domain" description="Fanconi anemia complex subunit FancL WD-repeat containing" evidence="2">
    <location>
        <begin position="7"/>
        <end position="85"/>
    </location>
</feature>
<dbReference type="GO" id="GO:0006513">
    <property type="term" value="P:protein monoubiquitination"/>
    <property type="evidence" value="ECO:0007669"/>
    <property type="project" value="TreeGrafter"/>
</dbReference>
<dbReference type="Pfam" id="PF11793">
    <property type="entry name" value="FANCL_C"/>
    <property type="match status" value="1"/>
</dbReference>
<dbReference type="Pfam" id="PF09765">
    <property type="entry name" value="FANCL_d1"/>
    <property type="match status" value="1"/>
</dbReference>
<dbReference type="InterPro" id="IPR013083">
    <property type="entry name" value="Znf_RING/FYVE/PHD"/>
</dbReference>
<evidence type="ECO:0000259" key="5">
    <source>
        <dbReference type="Pfam" id="PF18891"/>
    </source>
</evidence>
<dbReference type="InterPro" id="IPR016135">
    <property type="entry name" value="UBQ-conjugating_enzyme/RWD"/>
</dbReference>
<dbReference type="CDD" id="cd23832">
    <property type="entry name" value="DRWD-C_FANCL"/>
    <property type="match status" value="1"/>
</dbReference>
<evidence type="ECO:0000313" key="6">
    <source>
        <dbReference type="EMBL" id="GIY57125.1"/>
    </source>
</evidence>
<comment type="caution">
    <text evidence="6">The sequence shown here is derived from an EMBL/GenBank/DDBJ whole genome shotgun (WGS) entry which is preliminary data.</text>
</comment>
<evidence type="ECO:0000259" key="4">
    <source>
        <dbReference type="Pfam" id="PF18890"/>
    </source>
</evidence>
<accession>A0AAV4UHF4</accession>
<dbReference type="Pfam" id="PF18891">
    <property type="entry name" value="FANCL_d3"/>
    <property type="match status" value="1"/>
</dbReference>
<organism evidence="6 7">
    <name type="scientific">Caerostris darwini</name>
    <dbReference type="NCBI Taxonomy" id="1538125"/>
    <lineage>
        <taxon>Eukaryota</taxon>
        <taxon>Metazoa</taxon>
        <taxon>Ecdysozoa</taxon>
        <taxon>Arthropoda</taxon>
        <taxon>Chelicerata</taxon>
        <taxon>Arachnida</taxon>
        <taxon>Araneae</taxon>
        <taxon>Araneomorphae</taxon>
        <taxon>Entelegynae</taxon>
        <taxon>Araneoidea</taxon>
        <taxon>Araneidae</taxon>
        <taxon>Caerostris</taxon>
    </lineage>
</organism>
<dbReference type="InterPro" id="IPR044037">
    <property type="entry name" value="FANCL_d3"/>
</dbReference>
<keyword evidence="1" id="KW-0472">Membrane</keyword>
<dbReference type="SMART" id="SM01197">
    <property type="entry name" value="FANCL_C"/>
    <property type="match status" value="1"/>
</dbReference>
<dbReference type="InterPro" id="IPR043003">
    <property type="entry name" value="FANCL_d3_sf"/>
</dbReference>
<dbReference type="InterPro" id="IPR026848">
    <property type="entry name" value="Fancl"/>
</dbReference>
<dbReference type="Pfam" id="PF18890">
    <property type="entry name" value="FANCL_d2"/>
    <property type="match status" value="1"/>
</dbReference>
<dbReference type="Gene3D" id="3.10.110.10">
    <property type="entry name" value="Ubiquitin Conjugating Enzyme"/>
    <property type="match status" value="1"/>
</dbReference>
<protein>
    <submittedName>
        <fullName evidence="6">E3 ubiquitin-protein ligase FANCL</fullName>
    </submittedName>
</protein>
<dbReference type="CDD" id="cd23786">
    <property type="entry name" value="ELF_FANCL"/>
    <property type="match status" value="1"/>
</dbReference>
<feature type="domain" description="FANCL C-terminal" evidence="3">
    <location>
        <begin position="296"/>
        <end position="353"/>
    </location>
</feature>
<evidence type="ECO:0000256" key="1">
    <source>
        <dbReference type="SAM" id="Phobius"/>
    </source>
</evidence>
<dbReference type="GO" id="GO:0036297">
    <property type="term" value="P:interstrand cross-link repair"/>
    <property type="evidence" value="ECO:0007669"/>
    <property type="project" value="InterPro"/>
</dbReference>
<dbReference type="AlphaFoldDB" id="A0AAV4UHF4"/>
<feature type="domain" description="FANCL UBC-like" evidence="5">
    <location>
        <begin position="190"/>
        <end position="286"/>
    </location>
</feature>
<evidence type="ECO:0000259" key="3">
    <source>
        <dbReference type="Pfam" id="PF11793"/>
    </source>
</evidence>
<dbReference type="Gene3D" id="3.30.40.10">
    <property type="entry name" value="Zinc/RING finger domain, C3HC4 (zinc finger)"/>
    <property type="match status" value="1"/>
</dbReference>
<dbReference type="CDD" id="cd16490">
    <property type="entry name" value="RING-CH-C4HC3_FANCL"/>
    <property type="match status" value="1"/>
</dbReference>
<keyword evidence="1" id="KW-0812">Transmembrane</keyword>
<proteinExistence type="predicted"/>
<dbReference type="InterPro" id="IPR019162">
    <property type="entry name" value="FancL_WD-rpt_cont_dom"/>
</dbReference>
<feature type="transmembrane region" description="Helical" evidence="1">
    <location>
        <begin position="346"/>
        <end position="366"/>
    </location>
</feature>
<keyword evidence="1" id="KW-1133">Transmembrane helix</keyword>
<dbReference type="Proteomes" id="UP001054837">
    <property type="component" value="Unassembled WGS sequence"/>
</dbReference>
<evidence type="ECO:0000259" key="2">
    <source>
        <dbReference type="Pfam" id="PF09765"/>
    </source>
</evidence>
<dbReference type="PANTHER" id="PTHR13206:SF0">
    <property type="entry name" value="E3 UBIQUITIN-PROTEIN LIGASE FANCL"/>
    <property type="match status" value="1"/>
</dbReference>
<dbReference type="EMBL" id="BPLQ01011288">
    <property type="protein sequence ID" value="GIY57125.1"/>
    <property type="molecule type" value="Genomic_DNA"/>
</dbReference>
<dbReference type="InterPro" id="IPR043898">
    <property type="entry name" value="FANCL_d2"/>
</dbReference>
<evidence type="ECO:0000313" key="7">
    <source>
        <dbReference type="Proteomes" id="UP001054837"/>
    </source>
</evidence>
<reference evidence="6 7" key="1">
    <citation type="submission" date="2021-06" db="EMBL/GenBank/DDBJ databases">
        <title>Caerostris darwini draft genome.</title>
        <authorList>
            <person name="Kono N."/>
            <person name="Arakawa K."/>
        </authorList>
    </citation>
    <scope>NUCLEOTIDE SEQUENCE [LARGE SCALE GENOMIC DNA]</scope>
</reference>
<dbReference type="GO" id="GO:0043240">
    <property type="term" value="C:Fanconi anaemia nuclear complex"/>
    <property type="evidence" value="ECO:0007669"/>
    <property type="project" value="InterPro"/>
</dbReference>
<dbReference type="GO" id="GO:0061630">
    <property type="term" value="F:ubiquitin protein ligase activity"/>
    <property type="evidence" value="ECO:0007669"/>
    <property type="project" value="TreeGrafter"/>
</dbReference>
<keyword evidence="7" id="KW-1185">Reference proteome</keyword>
<dbReference type="InterPro" id="IPR026850">
    <property type="entry name" value="FANCL_C"/>
</dbReference>
<gene>
    <name evidence="6" type="primary">FANCL</name>
    <name evidence="6" type="ORF">CDAR_466733</name>
</gene>